<dbReference type="Pfam" id="PF12833">
    <property type="entry name" value="HTH_18"/>
    <property type="match status" value="1"/>
</dbReference>
<dbReference type="Proteomes" id="UP000307943">
    <property type="component" value="Unassembled WGS sequence"/>
</dbReference>
<protein>
    <submittedName>
        <fullName evidence="5">Helix-turn-helix transcriptional regulator</fullName>
    </submittedName>
</protein>
<dbReference type="EMBL" id="VDCQ01000036">
    <property type="protein sequence ID" value="TNJ63921.1"/>
    <property type="molecule type" value="Genomic_DNA"/>
</dbReference>
<gene>
    <name evidence="5" type="ORF">FE784_23140</name>
</gene>
<dbReference type="OrthoDB" id="2636626at2"/>
<evidence type="ECO:0000256" key="2">
    <source>
        <dbReference type="ARBA" id="ARBA00023125"/>
    </source>
</evidence>
<dbReference type="RefSeq" id="WP_139604623.1">
    <property type="nucleotide sequence ID" value="NZ_VDCQ01000036.1"/>
</dbReference>
<keyword evidence="1" id="KW-0805">Transcription regulation</keyword>
<organism evidence="5 6">
    <name type="scientific">Paenibacillus hemerocallicola</name>
    <dbReference type="NCBI Taxonomy" id="1172614"/>
    <lineage>
        <taxon>Bacteria</taxon>
        <taxon>Bacillati</taxon>
        <taxon>Bacillota</taxon>
        <taxon>Bacilli</taxon>
        <taxon>Bacillales</taxon>
        <taxon>Paenibacillaceae</taxon>
        <taxon>Paenibacillus</taxon>
    </lineage>
</organism>
<dbReference type="PROSITE" id="PS01124">
    <property type="entry name" value="HTH_ARAC_FAMILY_2"/>
    <property type="match status" value="1"/>
</dbReference>
<dbReference type="Gene3D" id="1.10.10.60">
    <property type="entry name" value="Homeodomain-like"/>
    <property type="match status" value="1"/>
</dbReference>
<dbReference type="AlphaFoldDB" id="A0A5C4T4D0"/>
<name>A0A5C4T4D0_9BACL</name>
<keyword evidence="6" id="KW-1185">Reference proteome</keyword>
<keyword evidence="3" id="KW-0804">Transcription</keyword>
<reference evidence="5 6" key="1">
    <citation type="submission" date="2019-05" db="EMBL/GenBank/DDBJ databases">
        <title>We sequenced the genome of Paenibacillus hemerocallicola KCTC 33185 for further insight into its adaptation and study the phylogeny of Paenibacillus.</title>
        <authorList>
            <person name="Narsing Rao M.P."/>
        </authorList>
    </citation>
    <scope>NUCLEOTIDE SEQUENCE [LARGE SCALE GENOMIC DNA]</scope>
    <source>
        <strain evidence="5 6">KCTC 33185</strain>
    </source>
</reference>
<dbReference type="GO" id="GO:0043565">
    <property type="term" value="F:sequence-specific DNA binding"/>
    <property type="evidence" value="ECO:0007669"/>
    <property type="project" value="InterPro"/>
</dbReference>
<accession>A0A5C4T4D0</accession>
<keyword evidence="2" id="KW-0238">DNA-binding</keyword>
<dbReference type="InterPro" id="IPR018060">
    <property type="entry name" value="HTH_AraC"/>
</dbReference>
<dbReference type="PANTHER" id="PTHR43280:SF2">
    <property type="entry name" value="HTH-TYPE TRANSCRIPTIONAL REGULATOR EXSA"/>
    <property type="match status" value="1"/>
</dbReference>
<comment type="caution">
    <text evidence="5">The sequence shown here is derived from an EMBL/GenBank/DDBJ whole genome shotgun (WGS) entry which is preliminary data.</text>
</comment>
<proteinExistence type="predicted"/>
<dbReference type="InterPro" id="IPR009057">
    <property type="entry name" value="Homeodomain-like_sf"/>
</dbReference>
<dbReference type="SUPFAM" id="SSF46689">
    <property type="entry name" value="Homeodomain-like"/>
    <property type="match status" value="1"/>
</dbReference>
<sequence length="92" mass="10297">MKTIYGSAAELPELKEPDPAMVKAAMMIQKKAYRSFSLKEIAAALGFSPVRFTQKFNSDFGVNPLQYLTSLRLEQARSLLLETNLTLDQIAE</sequence>
<evidence type="ECO:0000313" key="6">
    <source>
        <dbReference type="Proteomes" id="UP000307943"/>
    </source>
</evidence>
<evidence type="ECO:0000259" key="4">
    <source>
        <dbReference type="PROSITE" id="PS01124"/>
    </source>
</evidence>
<dbReference type="GO" id="GO:0003700">
    <property type="term" value="F:DNA-binding transcription factor activity"/>
    <property type="evidence" value="ECO:0007669"/>
    <property type="project" value="InterPro"/>
</dbReference>
<evidence type="ECO:0000256" key="3">
    <source>
        <dbReference type="ARBA" id="ARBA00023163"/>
    </source>
</evidence>
<feature type="domain" description="HTH araC/xylS-type" evidence="4">
    <location>
        <begin position="22"/>
        <end position="92"/>
    </location>
</feature>
<dbReference type="PANTHER" id="PTHR43280">
    <property type="entry name" value="ARAC-FAMILY TRANSCRIPTIONAL REGULATOR"/>
    <property type="match status" value="1"/>
</dbReference>
<evidence type="ECO:0000313" key="5">
    <source>
        <dbReference type="EMBL" id="TNJ63921.1"/>
    </source>
</evidence>
<evidence type="ECO:0000256" key="1">
    <source>
        <dbReference type="ARBA" id="ARBA00023015"/>
    </source>
</evidence>